<dbReference type="InterPro" id="IPR027417">
    <property type="entry name" value="P-loop_NTPase"/>
</dbReference>
<dbReference type="OrthoDB" id="501320at2"/>
<protein>
    <submittedName>
        <fullName evidence="6">ABC transporter related protein</fullName>
    </submittedName>
</protein>
<dbReference type="GO" id="GO:0005524">
    <property type="term" value="F:ATP binding"/>
    <property type="evidence" value="ECO:0007669"/>
    <property type="project" value="UniProtKB-KW"/>
</dbReference>
<evidence type="ECO:0000256" key="3">
    <source>
        <dbReference type="ARBA" id="ARBA00022741"/>
    </source>
</evidence>
<dbReference type="Pfam" id="PF00005">
    <property type="entry name" value="ABC_tran"/>
    <property type="match status" value="2"/>
</dbReference>
<evidence type="ECO:0000256" key="4">
    <source>
        <dbReference type="ARBA" id="ARBA00022840"/>
    </source>
</evidence>
<dbReference type="Gene3D" id="3.40.50.300">
    <property type="entry name" value="P-loop containing nucleotide triphosphate hydrolases"/>
    <property type="match status" value="2"/>
</dbReference>
<dbReference type="InterPro" id="IPR017871">
    <property type="entry name" value="ABC_transporter-like_CS"/>
</dbReference>
<dbReference type="SMART" id="SM00382">
    <property type="entry name" value="AAA"/>
    <property type="match status" value="2"/>
</dbReference>
<dbReference type="GO" id="GO:0042626">
    <property type="term" value="F:ATPase-coupled transmembrane transporter activity"/>
    <property type="evidence" value="ECO:0007669"/>
    <property type="project" value="TreeGrafter"/>
</dbReference>
<organism evidence="6 7">
    <name type="scientific">Intrasporangium calvum (strain ATCC 23552 / DSM 43043 / JCM 3097 / NBRC 12989 / NCIMB 10167 / NRRL B-3866 / 7 KIP)</name>
    <dbReference type="NCBI Taxonomy" id="710696"/>
    <lineage>
        <taxon>Bacteria</taxon>
        <taxon>Bacillati</taxon>
        <taxon>Actinomycetota</taxon>
        <taxon>Actinomycetes</taxon>
        <taxon>Micrococcales</taxon>
        <taxon>Intrasporangiaceae</taxon>
        <taxon>Intrasporangium</taxon>
    </lineage>
</organism>
<evidence type="ECO:0000313" key="6">
    <source>
        <dbReference type="EMBL" id="ADU48520.1"/>
    </source>
</evidence>
<dbReference type="SUPFAM" id="SSF52540">
    <property type="entry name" value="P-loop containing nucleoside triphosphate hydrolases"/>
    <property type="match status" value="2"/>
</dbReference>
<feature type="domain" description="ABC transporter" evidence="5">
    <location>
        <begin position="292"/>
        <end position="524"/>
    </location>
</feature>
<evidence type="ECO:0000313" key="7">
    <source>
        <dbReference type="Proteomes" id="UP000008914"/>
    </source>
</evidence>
<dbReference type="eggNOG" id="COG1122">
    <property type="taxonomic scope" value="Bacteria"/>
</dbReference>
<dbReference type="InterPro" id="IPR050095">
    <property type="entry name" value="ECF_ABC_transporter_ATP-bd"/>
</dbReference>
<gene>
    <name evidence="6" type="ordered locus">Intca_2009</name>
</gene>
<accession>E6SCE1</accession>
<dbReference type="InterPro" id="IPR003439">
    <property type="entry name" value="ABC_transporter-like_ATP-bd"/>
</dbReference>
<dbReference type="InterPro" id="IPR015856">
    <property type="entry name" value="ABC_transpr_CbiO/EcfA_su"/>
</dbReference>
<dbReference type="PROSITE" id="PS00211">
    <property type="entry name" value="ABC_TRANSPORTER_1"/>
    <property type="match status" value="1"/>
</dbReference>
<dbReference type="CDD" id="cd03225">
    <property type="entry name" value="ABC_cobalt_CbiO_domain1"/>
    <property type="match status" value="1"/>
</dbReference>
<evidence type="ECO:0000259" key="5">
    <source>
        <dbReference type="PROSITE" id="PS50893"/>
    </source>
</evidence>
<dbReference type="InterPro" id="IPR003593">
    <property type="entry name" value="AAA+_ATPase"/>
</dbReference>
<dbReference type="EMBL" id="CP002343">
    <property type="protein sequence ID" value="ADU48520.1"/>
    <property type="molecule type" value="Genomic_DNA"/>
</dbReference>
<name>E6SCE1_INTC7</name>
<dbReference type="GO" id="GO:0016887">
    <property type="term" value="F:ATP hydrolysis activity"/>
    <property type="evidence" value="ECO:0007669"/>
    <property type="project" value="InterPro"/>
</dbReference>
<dbReference type="KEGG" id="ica:Intca_2009"/>
<dbReference type="Proteomes" id="UP000008914">
    <property type="component" value="Chromosome"/>
</dbReference>
<comment type="similarity">
    <text evidence="1">Belongs to the ABC transporter superfamily.</text>
</comment>
<keyword evidence="3" id="KW-0547">Nucleotide-binding</keyword>
<keyword evidence="2" id="KW-0813">Transport</keyword>
<reference evidence="6 7" key="1">
    <citation type="journal article" date="2010" name="Stand. Genomic Sci.">
        <title>Complete genome sequence of Intrasporangium calvum type strain (7 KIP).</title>
        <authorList>
            <person name="Del Rio T.G."/>
            <person name="Chertkov O."/>
            <person name="Yasawong M."/>
            <person name="Lucas S."/>
            <person name="Deshpande S."/>
            <person name="Cheng J.F."/>
            <person name="Detter C."/>
            <person name="Tapia R."/>
            <person name="Han C."/>
            <person name="Goodwin L."/>
            <person name="Pitluck S."/>
            <person name="Liolios K."/>
            <person name="Ivanova N."/>
            <person name="Mavromatis K."/>
            <person name="Pati A."/>
            <person name="Chen A."/>
            <person name="Palaniappan K."/>
            <person name="Land M."/>
            <person name="Hauser L."/>
            <person name="Chang Y.J."/>
            <person name="Jeffries C.D."/>
            <person name="Rohde M."/>
            <person name="Pukall R."/>
            <person name="Sikorski J."/>
            <person name="Goker M."/>
            <person name="Woyke T."/>
            <person name="Bristow J."/>
            <person name="Eisen J.A."/>
            <person name="Markowitz V."/>
            <person name="Hugenholtz P."/>
            <person name="Kyrpides N.C."/>
            <person name="Klenk H.P."/>
            <person name="Lapidus A."/>
        </authorList>
    </citation>
    <scope>NUCLEOTIDE SEQUENCE [LARGE SCALE GENOMIC DNA]</scope>
    <source>
        <strain evidence="7">ATCC 23552 / DSM 43043 / JCM 3097 / NBRC 12989 / 7 KIP</strain>
    </source>
</reference>
<dbReference type="PROSITE" id="PS50893">
    <property type="entry name" value="ABC_TRANSPORTER_2"/>
    <property type="match status" value="2"/>
</dbReference>
<sequence length="545" mass="57356">MITFDHVTVHYADAPAPSLRDVTLRIPEGELVLVVGPTGSGKSTLLRTINGLVPHFSGGTLTGSVVVEGHPTSTHRPRDLATVVGLVEQNPASTFVTDVVEDEIAYGMETMGLDPATIRRRVEETLDLFGLTSLRNRPLTALSGGQQQRAAIAAVFAAGPRILVLDEPTSALDPVAAEEVLASLHRIVHDLGVTVVLAEHRLERVVHHADRVILIDEGRTSDLLDPAVAMADSPIHPPLVALSRLAEWSPTPLSIRDARRRAGGLRERLAELAPLGALGALSAPTRPGSDTVRTTRARILRGGRPVIDDLTLSLASGTVTALMGRNGAGKSTLLGALAGQLPLARGSARIGTESGWTDPAALPARRRVALVGLVPQQPELLLYAESVATECAAADDDFGVEPGTTRRILDRISGGLDPDRHPRDLSEGQRLELALAVILAGSPKVLLLDEPTRGLDYGAKQRLSAALRELAAAGTTVLLATHDVELAAEVADRVVILADGEVVTDGGVREVLSSSPAFAPQVTKVLLPQTWLTVDEVAAALGRSA</sequence>
<proteinExistence type="inferred from homology"/>
<keyword evidence="7" id="KW-1185">Reference proteome</keyword>
<evidence type="ECO:0000256" key="1">
    <source>
        <dbReference type="ARBA" id="ARBA00005417"/>
    </source>
</evidence>
<dbReference type="PANTHER" id="PTHR43553:SF24">
    <property type="entry name" value="ENERGY-COUPLING FACTOR TRANSPORTER ATP-BINDING PROTEIN ECFA1"/>
    <property type="match status" value="1"/>
</dbReference>
<dbReference type="AlphaFoldDB" id="E6SCE1"/>
<dbReference type="RefSeq" id="WP_013492835.1">
    <property type="nucleotide sequence ID" value="NC_014830.1"/>
</dbReference>
<dbReference type="HOGENOM" id="CLU_000604_86_7_11"/>
<dbReference type="PANTHER" id="PTHR43553">
    <property type="entry name" value="HEAVY METAL TRANSPORTER"/>
    <property type="match status" value="1"/>
</dbReference>
<evidence type="ECO:0000256" key="2">
    <source>
        <dbReference type="ARBA" id="ARBA00022448"/>
    </source>
</evidence>
<feature type="domain" description="ABC transporter" evidence="5">
    <location>
        <begin position="2"/>
        <end position="242"/>
    </location>
</feature>
<dbReference type="STRING" id="710696.Intca_2009"/>
<keyword evidence="4" id="KW-0067">ATP-binding</keyword>
<dbReference type="GO" id="GO:0043190">
    <property type="term" value="C:ATP-binding cassette (ABC) transporter complex"/>
    <property type="evidence" value="ECO:0007669"/>
    <property type="project" value="TreeGrafter"/>
</dbReference>